<reference evidence="1" key="1">
    <citation type="submission" date="2023-04" db="EMBL/GenBank/DDBJ databases">
        <title>Aspergillus oryzae NBRC 4228.</title>
        <authorList>
            <person name="Ichikawa N."/>
            <person name="Sato H."/>
            <person name="Tonouchi N."/>
        </authorList>
    </citation>
    <scope>NUCLEOTIDE SEQUENCE</scope>
    <source>
        <strain evidence="1">NBRC 4228</strain>
    </source>
</reference>
<evidence type="ECO:0000313" key="1">
    <source>
        <dbReference type="EMBL" id="GMG28075.1"/>
    </source>
</evidence>
<dbReference type="AlphaFoldDB" id="A0AAN5BWM4"/>
<sequence>MLIQCLEVQRPRRTYPSTASETLQTKLLGNFGGAHGILEEKSVNNRAQPISSGTEVMSYRQILLVSENKEKSITEFILVQHALQLFPGLDNTIAIVAIHDEDNTLSVLEVMSPERTDLVLTTDIPHGKLNVLVFDSLDVETFTTDGSMSAIPF</sequence>
<comment type="caution">
    <text evidence="1">The sequence shown here is derived from an EMBL/GenBank/DDBJ whole genome shotgun (WGS) entry which is preliminary data.</text>
</comment>
<dbReference type="Proteomes" id="UP001165205">
    <property type="component" value="Unassembled WGS sequence"/>
</dbReference>
<gene>
    <name evidence="1" type="ORF">Aory04_000456900</name>
</gene>
<accession>A0AAN5BWM4</accession>
<organism evidence="1 2">
    <name type="scientific">Aspergillus oryzae</name>
    <name type="common">Yellow koji mold</name>
    <dbReference type="NCBI Taxonomy" id="5062"/>
    <lineage>
        <taxon>Eukaryota</taxon>
        <taxon>Fungi</taxon>
        <taxon>Dikarya</taxon>
        <taxon>Ascomycota</taxon>
        <taxon>Pezizomycotina</taxon>
        <taxon>Eurotiomycetes</taxon>
        <taxon>Eurotiomycetidae</taxon>
        <taxon>Eurotiales</taxon>
        <taxon>Aspergillaceae</taxon>
        <taxon>Aspergillus</taxon>
        <taxon>Aspergillus subgen. Circumdati</taxon>
    </lineage>
</organism>
<dbReference type="EMBL" id="BSYA01000041">
    <property type="protein sequence ID" value="GMG28075.1"/>
    <property type="molecule type" value="Genomic_DNA"/>
</dbReference>
<evidence type="ECO:0000313" key="2">
    <source>
        <dbReference type="Proteomes" id="UP001165205"/>
    </source>
</evidence>
<protein>
    <submittedName>
        <fullName evidence="1">Unnamed protein product</fullName>
    </submittedName>
</protein>
<proteinExistence type="predicted"/>
<name>A0AAN5BWM4_ASPOZ</name>